<gene>
    <name evidence="1" type="ORF">Golax_001657</name>
</gene>
<keyword evidence="2" id="KW-1185">Reference proteome</keyword>
<comment type="caution">
    <text evidence="1">The sequence shown here is derived from an EMBL/GenBank/DDBJ whole genome shotgun (WGS) entry which is preliminary data.</text>
</comment>
<accession>A0A7J9AZJ6</accession>
<dbReference type="AlphaFoldDB" id="A0A7J9AZJ6"/>
<sequence>MLSNYNRAQRLLTRVEGKGFSSYRFSV</sequence>
<organism evidence="1 2">
    <name type="scientific">Gossypium laxum</name>
    <dbReference type="NCBI Taxonomy" id="34288"/>
    <lineage>
        <taxon>Eukaryota</taxon>
        <taxon>Viridiplantae</taxon>
        <taxon>Streptophyta</taxon>
        <taxon>Embryophyta</taxon>
        <taxon>Tracheophyta</taxon>
        <taxon>Spermatophyta</taxon>
        <taxon>Magnoliopsida</taxon>
        <taxon>eudicotyledons</taxon>
        <taxon>Gunneridae</taxon>
        <taxon>Pentapetalae</taxon>
        <taxon>rosids</taxon>
        <taxon>malvids</taxon>
        <taxon>Malvales</taxon>
        <taxon>Malvaceae</taxon>
        <taxon>Malvoideae</taxon>
        <taxon>Gossypium</taxon>
    </lineage>
</organism>
<reference evidence="1 2" key="1">
    <citation type="journal article" date="2019" name="Genome Biol. Evol.">
        <title>Insights into the evolution of the New World diploid cottons (Gossypium, subgenus Houzingenia) based on genome sequencing.</title>
        <authorList>
            <person name="Grover C.E."/>
            <person name="Arick M.A. 2nd"/>
            <person name="Thrash A."/>
            <person name="Conover J.L."/>
            <person name="Sanders W.S."/>
            <person name="Peterson D.G."/>
            <person name="Frelichowski J.E."/>
            <person name="Scheffler J.A."/>
            <person name="Scheffler B.E."/>
            <person name="Wendel J.F."/>
        </authorList>
    </citation>
    <scope>NUCLEOTIDE SEQUENCE [LARGE SCALE GENOMIC DNA]</scope>
    <source>
        <strain evidence="1">4</strain>
        <tissue evidence="1">Leaf</tissue>
    </source>
</reference>
<dbReference type="Proteomes" id="UP000593574">
    <property type="component" value="Unassembled WGS sequence"/>
</dbReference>
<protein>
    <submittedName>
        <fullName evidence="1">Uncharacterized protein</fullName>
    </submittedName>
</protein>
<name>A0A7J9AZJ6_9ROSI</name>
<evidence type="ECO:0000313" key="2">
    <source>
        <dbReference type="Proteomes" id="UP000593574"/>
    </source>
</evidence>
<evidence type="ECO:0000313" key="1">
    <source>
        <dbReference type="EMBL" id="MBA0728784.1"/>
    </source>
</evidence>
<proteinExistence type="predicted"/>
<dbReference type="EMBL" id="JABEZV010000013">
    <property type="protein sequence ID" value="MBA0728784.1"/>
    <property type="molecule type" value="Genomic_DNA"/>
</dbReference>